<dbReference type="HOGENOM" id="CLU_1136052_0_0_2"/>
<name>L0HIR9_METFS</name>
<dbReference type="InParanoid" id="L0HIR9"/>
<gene>
    <name evidence="2" type="ordered locus">Metfor_2182</name>
</gene>
<evidence type="ECO:0000259" key="1">
    <source>
        <dbReference type="Pfam" id="PF12697"/>
    </source>
</evidence>
<dbReference type="RefSeq" id="WP_015286151.1">
    <property type="nucleotide sequence ID" value="NC_019943.1"/>
</dbReference>
<dbReference type="SUPFAM" id="SSF53474">
    <property type="entry name" value="alpha/beta-Hydrolases"/>
    <property type="match status" value="1"/>
</dbReference>
<dbReference type="KEGG" id="mfo:Metfor_2182"/>
<dbReference type="OrthoDB" id="108590at2157"/>
<organism evidence="2 3">
    <name type="scientific">Methanoregula formicica (strain DSM 22288 / NBRC 105244 / SMSP)</name>
    <dbReference type="NCBI Taxonomy" id="593750"/>
    <lineage>
        <taxon>Archaea</taxon>
        <taxon>Methanobacteriati</taxon>
        <taxon>Methanobacteriota</taxon>
        <taxon>Stenosarchaea group</taxon>
        <taxon>Methanomicrobia</taxon>
        <taxon>Methanomicrobiales</taxon>
        <taxon>Methanoregulaceae</taxon>
        <taxon>Methanoregula</taxon>
    </lineage>
</organism>
<dbReference type="InterPro" id="IPR000073">
    <property type="entry name" value="AB_hydrolase_1"/>
</dbReference>
<feature type="domain" description="AB hydrolase-1" evidence="1">
    <location>
        <begin position="13"/>
        <end position="146"/>
    </location>
</feature>
<sequence length="275" mass="30191">MKNEEHSGRIPAVLVHGWNSHPGIWNRLLPRLQEALIPAWVFDHTGLADRSIPEIAAAIGDFVQGKRDETGYYGNVDVVCHSVGTCIARYYLEVIDGERMTAHVRQLIGLGPPNNGSAMAELFFDPVQGAEIINRLTGVFVPPGYDPSSDRIVHDVRPGSAVMHNLRNAGIRQDMAYHIIVTGNPGESPDFFPLFHGATWEREEGGRYRPTFHGDGLVTHSESALPGISLDIITAGPGTDEESLPPGQFCHIHLPRNPVVMERVLGYLTLPADRT</sequence>
<dbReference type="Proteomes" id="UP000010824">
    <property type="component" value="Chromosome"/>
</dbReference>
<reference evidence="2 3" key="2">
    <citation type="journal article" date="2014" name="Genome Announc.">
        <title>Complete Genome Sequence of Methanoregula formicica SMSPT, a Mesophilic Hydrogenotrophic Methanogen Isolated from a Methanogenic Upflow Anaerobic Sludge Blanket Reactor.</title>
        <authorList>
            <person name="Yamamoto K."/>
            <person name="Tamaki H."/>
            <person name="Cadillo-Quiroz H."/>
            <person name="Imachi H."/>
            <person name="Kyrpides N."/>
            <person name="Woyke T."/>
            <person name="Goodwin L."/>
            <person name="Zinder S.H."/>
            <person name="Kamagata Y."/>
            <person name="Liu W.T."/>
        </authorList>
    </citation>
    <scope>NUCLEOTIDE SEQUENCE [LARGE SCALE GENOMIC DNA]</scope>
    <source>
        <strain evidence="3">DSM 22288 / NBRC 105244 / SMSP</strain>
    </source>
</reference>
<dbReference type="Gene3D" id="3.40.50.1820">
    <property type="entry name" value="alpha/beta hydrolase"/>
    <property type="match status" value="1"/>
</dbReference>
<protein>
    <recommendedName>
        <fullName evidence="1">AB hydrolase-1 domain-containing protein</fullName>
    </recommendedName>
</protein>
<evidence type="ECO:0000313" key="3">
    <source>
        <dbReference type="Proteomes" id="UP000010824"/>
    </source>
</evidence>
<evidence type="ECO:0000313" key="2">
    <source>
        <dbReference type="EMBL" id="AGB03188.1"/>
    </source>
</evidence>
<reference evidence="3" key="1">
    <citation type="submission" date="2011-12" db="EMBL/GenBank/DDBJ databases">
        <title>Complete sequence of Methanoregula formicicum SMSP.</title>
        <authorList>
            <person name="Lucas S."/>
            <person name="Han J."/>
            <person name="Lapidus A."/>
            <person name="Cheng J.-F."/>
            <person name="Goodwin L."/>
            <person name="Pitluck S."/>
            <person name="Peters L."/>
            <person name="Ovchinnikova G."/>
            <person name="Teshima H."/>
            <person name="Detter J.C."/>
            <person name="Han C."/>
            <person name="Tapia R."/>
            <person name="Land M."/>
            <person name="Hauser L."/>
            <person name="Kyrpides N."/>
            <person name="Ivanova N."/>
            <person name="Pagani I."/>
            <person name="Imachi H."/>
            <person name="Tamaki H."/>
            <person name="Sekiguchi Y."/>
            <person name="Kamagata Y."/>
            <person name="Cadillo-Quiroz H."/>
            <person name="Zinder S."/>
            <person name="Liu W.-T."/>
            <person name="Woyke T."/>
        </authorList>
    </citation>
    <scope>NUCLEOTIDE SEQUENCE [LARGE SCALE GENOMIC DNA]</scope>
    <source>
        <strain evidence="3">DSM 22288 / NBRC 105244 / SMSP</strain>
    </source>
</reference>
<keyword evidence="3" id="KW-1185">Reference proteome</keyword>
<dbReference type="EMBL" id="CP003167">
    <property type="protein sequence ID" value="AGB03188.1"/>
    <property type="molecule type" value="Genomic_DNA"/>
</dbReference>
<dbReference type="AlphaFoldDB" id="L0HIR9"/>
<accession>L0HIR9</accession>
<dbReference type="STRING" id="593750.Metfor_2182"/>
<dbReference type="Pfam" id="PF12697">
    <property type="entry name" value="Abhydrolase_6"/>
    <property type="match status" value="1"/>
</dbReference>
<dbReference type="InterPro" id="IPR029058">
    <property type="entry name" value="AB_hydrolase_fold"/>
</dbReference>
<dbReference type="GeneID" id="14309574"/>
<dbReference type="eggNOG" id="arCOG06923">
    <property type="taxonomic scope" value="Archaea"/>
</dbReference>
<proteinExistence type="predicted"/>